<name>A0A933ML27_UNCT6</name>
<proteinExistence type="predicted"/>
<sequence length="427" mass="47705">MIFSAVFCLSLASPACSGGILIPMDLNQSDHLKAYGVVYRCLQQGIKVQWLLNYRGGSFLTDENQMVGQLCNLRGVSFSVISDGDIQSLYGQMEAANMERIELEKAPKLAVYVPPTYDPWDDAVRLVLDYAEVPYATLWDEEVLAGALSQYDWLHLHHEDFTGQYGKFYLNYQNTDWYRNDVRVNTRTAQKLGYKKVSKLKLAVGQEIRKYLFQGGFLFAMCSAPSTLDITLAAAATDIVPQEFDGDPVDPGYAAKLDFSQTLAFRDFSLMVNPYVYEHSDIDVNNQPGGPQISSEPENSPAARGAGSYFSLFDFSAKYDPVSCMLVQNHVALVREFLGQDTGFRRSKIKPGIVVLAEVAGSDEVKYLHGIYGQGSFAYYGGHDPEDYQHLVGDPATDLRLYRNSPGYRLILNNILFPAAKKKQLKT</sequence>
<gene>
    <name evidence="2" type="ORF">HY768_07360</name>
</gene>
<evidence type="ECO:0000313" key="3">
    <source>
        <dbReference type="Proteomes" id="UP000736328"/>
    </source>
</evidence>
<accession>A0A933ML27</accession>
<dbReference type="EMBL" id="JACQXR010000097">
    <property type="protein sequence ID" value="MBI4727026.1"/>
    <property type="molecule type" value="Genomic_DNA"/>
</dbReference>
<protein>
    <submittedName>
        <fullName evidence="2">Asparagine synthetase B</fullName>
    </submittedName>
</protein>
<dbReference type="Proteomes" id="UP000736328">
    <property type="component" value="Unassembled WGS sequence"/>
</dbReference>
<reference evidence="2" key="1">
    <citation type="submission" date="2020-07" db="EMBL/GenBank/DDBJ databases">
        <title>Huge and variable diversity of episymbiotic CPR bacteria and DPANN archaea in groundwater ecosystems.</title>
        <authorList>
            <person name="He C.Y."/>
            <person name="Keren R."/>
            <person name="Whittaker M."/>
            <person name="Farag I.F."/>
            <person name="Doudna J."/>
            <person name="Cate J.H.D."/>
            <person name="Banfield J.F."/>
        </authorList>
    </citation>
    <scope>NUCLEOTIDE SEQUENCE</scope>
    <source>
        <strain evidence="2">NC_groundwater_1520_Pr4_B-0.1um_53_5</strain>
    </source>
</reference>
<feature type="signal peptide" evidence="1">
    <location>
        <begin position="1"/>
        <end position="18"/>
    </location>
</feature>
<comment type="caution">
    <text evidence="2">The sequence shown here is derived from an EMBL/GenBank/DDBJ whole genome shotgun (WGS) entry which is preliminary data.</text>
</comment>
<organism evidence="2 3">
    <name type="scientific">candidate division TA06 bacterium</name>
    <dbReference type="NCBI Taxonomy" id="2250710"/>
    <lineage>
        <taxon>Bacteria</taxon>
        <taxon>Bacteria division TA06</taxon>
    </lineage>
</organism>
<keyword evidence="1" id="KW-0732">Signal</keyword>
<feature type="chain" id="PRO_5036744251" evidence="1">
    <location>
        <begin position="19"/>
        <end position="427"/>
    </location>
</feature>
<dbReference type="AlphaFoldDB" id="A0A933ML27"/>
<evidence type="ECO:0000256" key="1">
    <source>
        <dbReference type="SAM" id="SignalP"/>
    </source>
</evidence>
<evidence type="ECO:0000313" key="2">
    <source>
        <dbReference type="EMBL" id="MBI4727026.1"/>
    </source>
</evidence>